<sequence length="317" mass="36169">MHPVLVAIFWLTVLYVVRLALEFRRIARGFGGVPEARQPFSPFGFIAHTLPRIPGIVEGGGPTLILRKYQSFEECGWDASAIVSAWPCPQGFINLADPVAIKEVTMQRARFPKPAKMFEIIDRSIYHWHCRISWTDEPGTISPGHKMTFKDALRSLSDDILIMAFTPRWARDLTHRLRTARQALEELTQYMSEMVVARRMAETKEVQHDLLSSLMDEGGENPLSDIELNGNILLFLLAGHETTAHTLALSLTLLALHQDVRDRLYQQITSVMTDLGRMPTYDEIHLTYPLAIIYEIFRFIPTVNLRILPRHNSPDLL</sequence>
<name>A0ACB8TDX9_9AGAM</name>
<protein>
    <submittedName>
        <fullName evidence="1">Cytochrome P450</fullName>
    </submittedName>
</protein>
<organism evidence="1 2">
    <name type="scientific">Artomyces pyxidatus</name>
    <dbReference type="NCBI Taxonomy" id="48021"/>
    <lineage>
        <taxon>Eukaryota</taxon>
        <taxon>Fungi</taxon>
        <taxon>Dikarya</taxon>
        <taxon>Basidiomycota</taxon>
        <taxon>Agaricomycotina</taxon>
        <taxon>Agaricomycetes</taxon>
        <taxon>Russulales</taxon>
        <taxon>Auriscalpiaceae</taxon>
        <taxon>Artomyces</taxon>
    </lineage>
</organism>
<keyword evidence="2" id="KW-1185">Reference proteome</keyword>
<evidence type="ECO:0000313" key="2">
    <source>
        <dbReference type="Proteomes" id="UP000814140"/>
    </source>
</evidence>
<accession>A0ACB8TDX9</accession>
<reference evidence="1" key="2">
    <citation type="journal article" date="2022" name="New Phytol.">
        <title>Evolutionary transition to the ectomycorrhizal habit in the genomes of a hyperdiverse lineage of mushroom-forming fungi.</title>
        <authorList>
            <person name="Looney B."/>
            <person name="Miyauchi S."/>
            <person name="Morin E."/>
            <person name="Drula E."/>
            <person name="Courty P.E."/>
            <person name="Kohler A."/>
            <person name="Kuo A."/>
            <person name="LaButti K."/>
            <person name="Pangilinan J."/>
            <person name="Lipzen A."/>
            <person name="Riley R."/>
            <person name="Andreopoulos W."/>
            <person name="He G."/>
            <person name="Johnson J."/>
            <person name="Nolan M."/>
            <person name="Tritt A."/>
            <person name="Barry K.W."/>
            <person name="Grigoriev I.V."/>
            <person name="Nagy L.G."/>
            <person name="Hibbett D."/>
            <person name="Henrissat B."/>
            <person name="Matheny P.B."/>
            <person name="Labbe J."/>
            <person name="Martin F.M."/>
        </authorList>
    </citation>
    <scope>NUCLEOTIDE SEQUENCE</scope>
    <source>
        <strain evidence="1">HHB10654</strain>
    </source>
</reference>
<reference evidence="1" key="1">
    <citation type="submission" date="2021-03" db="EMBL/GenBank/DDBJ databases">
        <authorList>
            <consortium name="DOE Joint Genome Institute"/>
            <person name="Ahrendt S."/>
            <person name="Looney B.P."/>
            <person name="Miyauchi S."/>
            <person name="Morin E."/>
            <person name="Drula E."/>
            <person name="Courty P.E."/>
            <person name="Chicoki N."/>
            <person name="Fauchery L."/>
            <person name="Kohler A."/>
            <person name="Kuo A."/>
            <person name="Labutti K."/>
            <person name="Pangilinan J."/>
            <person name="Lipzen A."/>
            <person name="Riley R."/>
            <person name="Andreopoulos W."/>
            <person name="He G."/>
            <person name="Johnson J."/>
            <person name="Barry K.W."/>
            <person name="Grigoriev I.V."/>
            <person name="Nagy L."/>
            <person name="Hibbett D."/>
            <person name="Henrissat B."/>
            <person name="Matheny P.B."/>
            <person name="Labbe J."/>
            <person name="Martin F."/>
        </authorList>
    </citation>
    <scope>NUCLEOTIDE SEQUENCE</scope>
    <source>
        <strain evidence="1">HHB10654</strain>
    </source>
</reference>
<proteinExistence type="predicted"/>
<gene>
    <name evidence="1" type="ORF">BV25DRAFT_1912681</name>
</gene>
<dbReference type="EMBL" id="MU277192">
    <property type="protein sequence ID" value="KAI0066630.1"/>
    <property type="molecule type" value="Genomic_DNA"/>
</dbReference>
<comment type="caution">
    <text evidence="1">The sequence shown here is derived from an EMBL/GenBank/DDBJ whole genome shotgun (WGS) entry which is preliminary data.</text>
</comment>
<evidence type="ECO:0000313" key="1">
    <source>
        <dbReference type="EMBL" id="KAI0066630.1"/>
    </source>
</evidence>
<dbReference type="Proteomes" id="UP000814140">
    <property type="component" value="Unassembled WGS sequence"/>
</dbReference>